<comment type="caution">
    <text evidence="1">The sequence shown here is derived from an EMBL/GenBank/DDBJ whole genome shotgun (WGS) entry which is preliminary data.</text>
</comment>
<reference evidence="2" key="1">
    <citation type="submission" date="2017-04" db="EMBL/GenBank/DDBJ databases">
        <title>Genome evolution of the luminous symbionts of deep sea anglerfish.</title>
        <authorList>
            <person name="Hendry T.A."/>
        </authorList>
    </citation>
    <scope>NUCLEOTIDE SEQUENCE [LARGE SCALE GENOMIC DNA]</scope>
</reference>
<evidence type="ECO:0000313" key="1">
    <source>
        <dbReference type="EMBL" id="PCS21894.1"/>
    </source>
</evidence>
<dbReference type="EMBL" id="NBYY01000028">
    <property type="protein sequence ID" value="PCS21894.1"/>
    <property type="molecule type" value="Genomic_DNA"/>
</dbReference>
<keyword evidence="2" id="KW-1185">Reference proteome</keyword>
<sequence length="42" mass="4939">MAIKIMKITGNKSDWILHLFHVQKVNNALFHISLHQVITHFN</sequence>
<gene>
    <name evidence="1" type="ORF">BTN49_2359</name>
</gene>
<protein>
    <submittedName>
        <fullName evidence="1">Uncharacterized protein</fullName>
    </submittedName>
</protein>
<evidence type="ECO:0000313" key="2">
    <source>
        <dbReference type="Proteomes" id="UP000219020"/>
    </source>
</evidence>
<dbReference type="AlphaFoldDB" id="A0A2A5T159"/>
<accession>A0A2A5T159</accession>
<proteinExistence type="predicted"/>
<dbReference type="Proteomes" id="UP000219020">
    <property type="component" value="Unassembled WGS sequence"/>
</dbReference>
<organism evidence="1 2">
    <name type="scientific">Candidatus Enterovibrio escicola</name>
    <dbReference type="NCBI Taxonomy" id="1927127"/>
    <lineage>
        <taxon>Bacteria</taxon>
        <taxon>Pseudomonadati</taxon>
        <taxon>Pseudomonadota</taxon>
        <taxon>Gammaproteobacteria</taxon>
        <taxon>Vibrionales</taxon>
        <taxon>Vibrionaceae</taxon>
        <taxon>Enterovibrio</taxon>
    </lineage>
</organism>
<name>A0A2A5T159_9GAMM</name>